<dbReference type="AlphaFoldDB" id="A0A7R9BXX5"/>
<dbReference type="Proteomes" id="UP000678499">
    <property type="component" value="Unassembled WGS sequence"/>
</dbReference>
<accession>A0A7R9BXX5</accession>
<evidence type="ECO:0000313" key="2">
    <source>
        <dbReference type="Proteomes" id="UP000678499"/>
    </source>
</evidence>
<name>A0A7R9BXX5_9CRUS</name>
<sequence length="178" mass="19755">MAWVSEGLIRDSWLGATSADVDVDDGRRTNGSSTRLAIFDAAVVTAIDTVSTSLPTAHFLHSCLALDKIGCQETETLQRLVDAKIFSGSFRHGRLTFFLSRGVSLASEVEVSRPTDDGEEQRRRCRCRVSVSVSRFCTRLSSGDNEHVAILWSEIVWAIPVHTYVCLRKDPHASFHFV</sequence>
<dbReference type="EMBL" id="CAJPEX010003927">
    <property type="protein sequence ID" value="CAG0922663.1"/>
    <property type="molecule type" value="Genomic_DNA"/>
</dbReference>
<protein>
    <submittedName>
        <fullName evidence="1">Uncharacterized protein</fullName>
    </submittedName>
</protein>
<dbReference type="EMBL" id="OA885964">
    <property type="protein sequence ID" value="CAD7282511.1"/>
    <property type="molecule type" value="Genomic_DNA"/>
</dbReference>
<organism evidence="1">
    <name type="scientific">Notodromas monacha</name>
    <dbReference type="NCBI Taxonomy" id="399045"/>
    <lineage>
        <taxon>Eukaryota</taxon>
        <taxon>Metazoa</taxon>
        <taxon>Ecdysozoa</taxon>
        <taxon>Arthropoda</taxon>
        <taxon>Crustacea</taxon>
        <taxon>Oligostraca</taxon>
        <taxon>Ostracoda</taxon>
        <taxon>Podocopa</taxon>
        <taxon>Podocopida</taxon>
        <taxon>Cypridocopina</taxon>
        <taxon>Cypridoidea</taxon>
        <taxon>Cyprididae</taxon>
        <taxon>Notodromas</taxon>
    </lineage>
</organism>
<keyword evidence="2" id="KW-1185">Reference proteome</keyword>
<gene>
    <name evidence="1" type="ORF">NMOB1V02_LOCUS10135</name>
</gene>
<reference evidence="1" key="1">
    <citation type="submission" date="2020-11" db="EMBL/GenBank/DDBJ databases">
        <authorList>
            <person name="Tran Van P."/>
        </authorList>
    </citation>
    <scope>NUCLEOTIDE SEQUENCE</scope>
</reference>
<proteinExistence type="predicted"/>
<evidence type="ECO:0000313" key="1">
    <source>
        <dbReference type="EMBL" id="CAD7282511.1"/>
    </source>
</evidence>